<keyword evidence="3" id="KW-1185">Reference proteome</keyword>
<dbReference type="Proteomes" id="UP000596276">
    <property type="component" value="Chromosome 3"/>
</dbReference>
<organism evidence="2 3">
    <name type="scientific">Aspergillus flavus (strain ATCC 200026 / FGSC A1120 / IAM 13836 / NRRL 3357 / JCM 12722 / SRRC 167)</name>
    <dbReference type="NCBI Taxonomy" id="332952"/>
    <lineage>
        <taxon>Eukaryota</taxon>
        <taxon>Fungi</taxon>
        <taxon>Dikarya</taxon>
        <taxon>Ascomycota</taxon>
        <taxon>Pezizomycotina</taxon>
        <taxon>Eurotiomycetes</taxon>
        <taxon>Eurotiomycetidae</taxon>
        <taxon>Eurotiales</taxon>
        <taxon>Aspergillaceae</taxon>
        <taxon>Aspergillus</taxon>
        <taxon>Aspergillus subgen. Circumdati</taxon>
    </lineage>
</organism>
<feature type="region of interest" description="Disordered" evidence="1">
    <location>
        <begin position="1"/>
        <end position="63"/>
    </location>
</feature>
<protein>
    <submittedName>
        <fullName evidence="2">Uncharacterized protein</fullName>
    </submittedName>
</protein>
<feature type="compositionally biased region" description="Basic and acidic residues" evidence="1">
    <location>
        <begin position="53"/>
        <end position="63"/>
    </location>
</feature>
<evidence type="ECO:0000256" key="1">
    <source>
        <dbReference type="SAM" id="MobiDB-lite"/>
    </source>
</evidence>
<evidence type="ECO:0000313" key="2">
    <source>
        <dbReference type="EMBL" id="QRD85590.1"/>
    </source>
</evidence>
<name>A0A7U2MKT3_ASPFN</name>
<feature type="compositionally biased region" description="Basic and acidic residues" evidence="1">
    <location>
        <begin position="1"/>
        <end position="27"/>
    </location>
</feature>
<proteinExistence type="predicted"/>
<reference evidence="3" key="1">
    <citation type="journal article" date="2021" name="G3 (Bethesda)">
        <title>Chromosome assembled and annotated genome sequence of Aspergillus flavus NRRL 3357.</title>
        <authorList>
            <person name="Skerker J.M."/>
            <person name="Pianalto K.M."/>
            <person name="Mondo S.J."/>
            <person name="Yang K."/>
            <person name="Arkin A.P."/>
            <person name="Keller N.P."/>
            <person name="Grigoriev I.V."/>
            <person name="Louise Glass N.L."/>
        </authorList>
    </citation>
    <scope>NUCLEOTIDE SEQUENCE [LARGE SCALE GENOMIC DNA]</scope>
    <source>
        <strain evidence="3">ATCC 200026 / FGSC A1120 / IAM 13836 / NRRL 3357 / JCM 12722 / SRRC 167</strain>
    </source>
</reference>
<accession>A0A7U2MKT3</accession>
<dbReference type="EMBL" id="CP044620">
    <property type="protein sequence ID" value="QRD85590.1"/>
    <property type="molecule type" value="Genomic_DNA"/>
</dbReference>
<evidence type="ECO:0000313" key="3">
    <source>
        <dbReference type="Proteomes" id="UP000596276"/>
    </source>
</evidence>
<gene>
    <name evidence="2" type="ORF">F9C07_4622</name>
</gene>
<dbReference type="VEuPathDB" id="FungiDB:F9C07_4622"/>
<dbReference type="AlphaFoldDB" id="A0A7U2MKT3"/>
<sequence>MNEWKEGERERKRDPAEGFLNERKDGVRANPWPPSEPTDAQQFSFIKGPKCVTRQEKHLGEKE</sequence>